<organism evidence="2 3">
    <name type="scientific">Desmophyllum pertusum</name>
    <dbReference type="NCBI Taxonomy" id="174260"/>
    <lineage>
        <taxon>Eukaryota</taxon>
        <taxon>Metazoa</taxon>
        <taxon>Cnidaria</taxon>
        <taxon>Anthozoa</taxon>
        <taxon>Hexacorallia</taxon>
        <taxon>Scleractinia</taxon>
        <taxon>Caryophylliina</taxon>
        <taxon>Caryophylliidae</taxon>
        <taxon>Desmophyllum</taxon>
    </lineage>
</organism>
<gene>
    <name evidence="2" type="ORF">OS493_036474</name>
</gene>
<evidence type="ECO:0000313" key="3">
    <source>
        <dbReference type="Proteomes" id="UP001163046"/>
    </source>
</evidence>
<feature type="region of interest" description="Disordered" evidence="1">
    <location>
        <begin position="1"/>
        <end position="68"/>
    </location>
</feature>
<protein>
    <submittedName>
        <fullName evidence="2">Uncharacterized protein</fullName>
    </submittedName>
</protein>
<comment type="caution">
    <text evidence="2">The sequence shown here is derived from an EMBL/GenBank/DDBJ whole genome shotgun (WGS) entry which is preliminary data.</text>
</comment>
<feature type="compositionally biased region" description="Acidic residues" evidence="1">
    <location>
        <begin position="1"/>
        <end position="33"/>
    </location>
</feature>
<dbReference type="EMBL" id="MU827838">
    <property type="protein sequence ID" value="KAJ7319186.1"/>
    <property type="molecule type" value="Genomic_DNA"/>
</dbReference>
<feature type="compositionally biased region" description="Polar residues" evidence="1">
    <location>
        <begin position="50"/>
        <end position="59"/>
    </location>
</feature>
<dbReference type="AlphaFoldDB" id="A0A9W9Y7H2"/>
<evidence type="ECO:0000313" key="2">
    <source>
        <dbReference type="EMBL" id="KAJ7319186.1"/>
    </source>
</evidence>
<sequence>MAEGEEQPSPMEIDEEEEGAMGVDEDDDKDDAEPINALRPGYSERGHLVQQDTGTSGSHSPVCGSRYQPEDIQDEAEIQAELLFILFILFLFTHALTCNSLK</sequence>
<dbReference type="Proteomes" id="UP001163046">
    <property type="component" value="Unassembled WGS sequence"/>
</dbReference>
<keyword evidence="3" id="KW-1185">Reference proteome</keyword>
<evidence type="ECO:0000256" key="1">
    <source>
        <dbReference type="SAM" id="MobiDB-lite"/>
    </source>
</evidence>
<proteinExistence type="predicted"/>
<accession>A0A9W9Y7H2</accession>
<reference evidence="2" key="1">
    <citation type="submission" date="2023-01" db="EMBL/GenBank/DDBJ databases">
        <title>Genome assembly of the deep-sea coral Lophelia pertusa.</title>
        <authorList>
            <person name="Herrera S."/>
            <person name="Cordes E."/>
        </authorList>
    </citation>
    <scope>NUCLEOTIDE SEQUENCE</scope>
    <source>
        <strain evidence="2">USNM1676648</strain>
        <tissue evidence="2">Polyp</tissue>
    </source>
</reference>
<name>A0A9W9Y7H2_9CNID</name>